<reference evidence="4" key="1">
    <citation type="submission" date="2022-10" db="EMBL/GenBank/DDBJ databases">
        <title>Novel sulphate-reducing endosymbionts in the free-living metamonad Anaeramoeba.</title>
        <authorList>
            <person name="Jerlstrom-Hultqvist J."/>
            <person name="Cepicka I."/>
            <person name="Gallot-Lavallee L."/>
            <person name="Salas-Leiva D."/>
            <person name="Curtis B.A."/>
            <person name="Zahonova K."/>
            <person name="Pipaliya S."/>
            <person name="Dacks J."/>
            <person name="Roger A.J."/>
        </authorList>
    </citation>
    <scope>NUCLEOTIDE SEQUENCE</scope>
    <source>
        <strain evidence="4">BMAN</strain>
    </source>
</reference>
<proteinExistence type="predicted"/>
<feature type="transmembrane region" description="Helical" evidence="2">
    <location>
        <begin position="337"/>
        <end position="357"/>
    </location>
</feature>
<evidence type="ECO:0000313" key="4">
    <source>
        <dbReference type="EMBL" id="KAJ5075046.1"/>
    </source>
</evidence>
<dbReference type="InterPro" id="IPR001810">
    <property type="entry name" value="F-box_dom"/>
</dbReference>
<keyword evidence="5" id="KW-1185">Reference proteome</keyword>
<dbReference type="InterPro" id="IPR036047">
    <property type="entry name" value="F-box-like_dom_sf"/>
</dbReference>
<feature type="domain" description="F-box" evidence="3">
    <location>
        <begin position="69"/>
        <end position="115"/>
    </location>
</feature>
<feature type="transmembrane region" description="Helical" evidence="2">
    <location>
        <begin position="466"/>
        <end position="484"/>
    </location>
</feature>
<dbReference type="SUPFAM" id="SSF81383">
    <property type="entry name" value="F-box domain"/>
    <property type="match status" value="1"/>
</dbReference>
<feature type="region of interest" description="Disordered" evidence="1">
    <location>
        <begin position="1"/>
        <end position="23"/>
    </location>
</feature>
<feature type="transmembrane region" description="Helical" evidence="2">
    <location>
        <begin position="298"/>
        <end position="317"/>
    </location>
</feature>
<organism evidence="4 5">
    <name type="scientific">Anaeramoeba ignava</name>
    <name type="common">Anaerobic marine amoeba</name>
    <dbReference type="NCBI Taxonomy" id="1746090"/>
    <lineage>
        <taxon>Eukaryota</taxon>
        <taxon>Metamonada</taxon>
        <taxon>Anaeramoebidae</taxon>
        <taxon>Anaeramoeba</taxon>
    </lineage>
</organism>
<evidence type="ECO:0000313" key="5">
    <source>
        <dbReference type="Proteomes" id="UP001149090"/>
    </source>
</evidence>
<name>A0A9Q0LLX8_ANAIG</name>
<feature type="transmembrane region" description="Helical" evidence="2">
    <location>
        <begin position="403"/>
        <end position="422"/>
    </location>
</feature>
<keyword evidence="2" id="KW-0472">Membrane</keyword>
<comment type="caution">
    <text evidence="4">The sequence shown here is derived from an EMBL/GenBank/DDBJ whole genome shotgun (WGS) entry which is preliminary data.</text>
</comment>
<sequence>MIHVSESELKEQEKEQEKRKQNRLTDKSRLEIYKNKGVIKIEKDDFEVLRKGKYLKSTINQSIPPQESNLIINKLPPEILMMICEYLSPGEFIRLGMTCKHFQEIFNDQETWRRIANIYQQFFISDYFELKFNDNENKFEIFGFQTPIIKEIDNIQIQNQNLNFPNLDQNNFKEFNQKRQKRLKQYFNNNEIDDSTMKDDSSDQRIPILNSTEEERIKYINLLENPKEEIIEKGRKIYQLNEELEIAFRNKIIKEKFKKSHDKIFIASIFVGGFFVTGFFFYLLLINLKIEKRIHTKLSVINLCVLIPSFSFWIAFLTHFICFIKENELISSYFKEYWKFFVVNVLSFLIFLQFLLIGLRVDNFFKCSWVVVFIPFLLFTIFLFSFTLFYQNLQGYEKIRKQIITFLVSFFFLFLLFIFLGLRIDEIIKWNYGIVFIPLYLHIITLLIGILMSYSEEELAKEIGGFAFPICFGVPFLLLIILYLEHKFITHIAYALIPLYLVFGLVSFAFIAATLRIIGESLPCK</sequence>
<dbReference type="Pfam" id="PF12937">
    <property type="entry name" value="F-box-like"/>
    <property type="match status" value="1"/>
</dbReference>
<evidence type="ECO:0000259" key="3">
    <source>
        <dbReference type="PROSITE" id="PS50181"/>
    </source>
</evidence>
<dbReference type="OrthoDB" id="2305498at2759"/>
<protein>
    <submittedName>
        <fullName evidence="4">Dactylin</fullName>
    </submittedName>
</protein>
<evidence type="ECO:0000256" key="2">
    <source>
        <dbReference type="SAM" id="Phobius"/>
    </source>
</evidence>
<dbReference type="SMART" id="SM00256">
    <property type="entry name" value="FBOX"/>
    <property type="match status" value="1"/>
</dbReference>
<dbReference type="AlphaFoldDB" id="A0A9Q0LLX8"/>
<evidence type="ECO:0000256" key="1">
    <source>
        <dbReference type="SAM" id="MobiDB-lite"/>
    </source>
</evidence>
<dbReference type="Proteomes" id="UP001149090">
    <property type="component" value="Unassembled WGS sequence"/>
</dbReference>
<feature type="transmembrane region" description="Helical" evidence="2">
    <location>
        <begin position="264"/>
        <end position="286"/>
    </location>
</feature>
<feature type="transmembrane region" description="Helical" evidence="2">
    <location>
        <begin position="434"/>
        <end position="454"/>
    </location>
</feature>
<dbReference type="PROSITE" id="PS50181">
    <property type="entry name" value="FBOX"/>
    <property type="match status" value="1"/>
</dbReference>
<keyword evidence="2" id="KW-0812">Transmembrane</keyword>
<accession>A0A9Q0LLX8</accession>
<feature type="transmembrane region" description="Helical" evidence="2">
    <location>
        <begin position="369"/>
        <end position="391"/>
    </location>
</feature>
<dbReference type="EMBL" id="JAPDFW010000067">
    <property type="protein sequence ID" value="KAJ5075046.1"/>
    <property type="molecule type" value="Genomic_DNA"/>
</dbReference>
<gene>
    <name evidence="4" type="ORF">M0811_07750</name>
</gene>
<dbReference type="Gene3D" id="1.20.1280.50">
    <property type="match status" value="1"/>
</dbReference>
<dbReference type="CDD" id="cd09917">
    <property type="entry name" value="F-box_SF"/>
    <property type="match status" value="1"/>
</dbReference>
<keyword evidence="2" id="KW-1133">Transmembrane helix</keyword>
<feature type="transmembrane region" description="Helical" evidence="2">
    <location>
        <begin position="496"/>
        <end position="518"/>
    </location>
</feature>